<dbReference type="PRINTS" id="PR00455">
    <property type="entry name" value="HTHTETR"/>
</dbReference>
<evidence type="ECO:0000256" key="3">
    <source>
        <dbReference type="PROSITE-ProRule" id="PRU00335"/>
    </source>
</evidence>
<accession>A0ABT9VMC5</accession>
<dbReference type="PANTHER" id="PTHR43479:SF11">
    <property type="entry name" value="ACREF_ENVCD OPERON REPRESSOR-RELATED"/>
    <property type="match status" value="1"/>
</dbReference>
<dbReference type="SUPFAM" id="SSF48498">
    <property type="entry name" value="Tetracyclin repressor-like, C-terminal domain"/>
    <property type="match status" value="1"/>
</dbReference>
<keyword evidence="2 3" id="KW-0238">DNA-binding</keyword>
<dbReference type="InterPro" id="IPR009057">
    <property type="entry name" value="Homeodomain-like_sf"/>
</dbReference>
<dbReference type="SUPFAM" id="SSF46689">
    <property type="entry name" value="Homeodomain-like"/>
    <property type="match status" value="1"/>
</dbReference>
<name>A0ABT9VMC5_9BACI</name>
<evidence type="ECO:0000256" key="1">
    <source>
        <dbReference type="ARBA" id="ARBA00022491"/>
    </source>
</evidence>
<protein>
    <submittedName>
        <fullName evidence="5">AcrR family transcriptional regulator</fullName>
    </submittedName>
</protein>
<keyword evidence="6" id="KW-1185">Reference proteome</keyword>
<keyword evidence="1" id="KW-0678">Repressor</keyword>
<gene>
    <name evidence="5" type="ORF">J2S06_001203</name>
</gene>
<feature type="domain" description="HTH tetR-type" evidence="4">
    <location>
        <begin position="20"/>
        <end position="80"/>
    </location>
</feature>
<dbReference type="PROSITE" id="PS50977">
    <property type="entry name" value="HTH_TETR_2"/>
    <property type="match status" value="1"/>
</dbReference>
<dbReference type="Pfam" id="PF00440">
    <property type="entry name" value="TetR_N"/>
    <property type="match status" value="1"/>
</dbReference>
<evidence type="ECO:0000313" key="5">
    <source>
        <dbReference type="EMBL" id="MDQ0162127.1"/>
    </source>
</evidence>
<organism evidence="5 6">
    <name type="scientific">Aeribacillus alveayuensis</name>
    <dbReference type="NCBI Taxonomy" id="279215"/>
    <lineage>
        <taxon>Bacteria</taxon>
        <taxon>Bacillati</taxon>
        <taxon>Bacillota</taxon>
        <taxon>Bacilli</taxon>
        <taxon>Bacillales</taxon>
        <taxon>Bacillaceae</taxon>
        <taxon>Aeribacillus</taxon>
    </lineage>
</organism>
<dbReference type="PANTHER" id="PTHR43479">
    <property type="entry name" value="ACREF/ENVCD OPERON REPRESSOR-RELATED"/>
    <property type="match status" value="1"/>
</dbReference>
<proteinExistence type="predicted"/>
<evidence type="ECO:0000313" key="6">
    <source>
        <dbReference type="Proteomes" id="UP001225646"/>
    </source>
</evidence>
<dbReference type="InterPro" id="IPR050624">
    <property type="entry name" value="HTH-type_Tx_Regulator"/>
</dbReference>
<dbReference type="RefSeq" id="WP_419151656.1">
    <property type="nucleotide sequence ID" value="NZ_JAUSTR010000003.1"/>
</dbReference>
<evidence type="ECO:0000259" key="4">
    <source>
        <dbReference type="PROSITE" id="PS50977"/>
    </source>
</evidence>
<dbReference type="EMBL" id="JAUSTR010000003">
    <property type="protein sequence ID" value="MDQ0162127.1"/>
    <property type="molecule type" value="Genomic_DNA"/>
</dbReference>
<dbReference type="InterPro" id="IPR036271">
    <property type="entry name" value="Tet_transcr_reg_TetR-rel_C_sf"/>
</dbReference>
<sequence length="218" mass="25741">MKISEMMEQFLNKDEESNMSEKQKKIVKAAIEMFSEKGFAATSTSEIAKKAGVAEGTIFRHYKTKKDLLISIVMPTIIKYVSPFFAKSFVQEVLENKYESFEVFIRKLIKNRYEFAKRNFPILKIYIQEVFYHEELRGEFQNIFLTHVYEKFIKIVKHFQEKGEIAEIPPESVVRMIISTVFGYMLARFLISPETNWDDELEIELTVRFIMNGLKNQE</sequence>
<feature type="DNA-binding region" description="H-T-H motif" evidence="3">
    <location>
        <begin position="43"/>
        <end position="62"/>
    </location>
</feature>
<dbReference type="InterPro" id="IPR001647">
    <property type="entry name" value="HTH_TetR"/>
</dbReference>
<reference evidence="5 6" key="1">
    <citation type="submission" date="2023-07" db="EMBL/GenBank/DDBJ databases">
        <title>Genomic Encyclopedia of Type Strains, Phase IV (KMG-IV): sequencing the most valuable type-strain genomes for metagenomic binning, comparative biology and taxonomic classification.</title>
        <authorList>
            <person name="Goeker M."/>
        </authorList>
    </citation>
    <scope>NUCLEOTIDE SEQUENCE [LARGE SCALE GENOMIC DNA]</scope>
    <source>
        <strain evidence="5 6">DSM 19092</strain>
    </source>
</reference>
<dbReference type="Proteomes" id="UP001225646">
    <property type="component" value="Unassembled WGS sequence"/>
</dbReference>
<evidence type="ECO:0000256" key="2">
    <source>
        <dbReference type="ARBA" id="ARBA00023125"/>
    </source>
</evidence>
<comment type="caution">
    <text evidence="5">The sequence shown here is derived from an EMBL/GenBank/DDBJ whole genome shotgun (WGS) entry which is preliminary data.</text>
</comment>
<dbReference type="Gene3D" id="1.10.357.10">
    <property type="entry name" value="Tetracycline Repressor, domain 2"/>
    <property type="match status" value="1"/>
</dbReference>